<keyword evidence="3" id="KW-1185">Reference proteome</keyword>
<accession>A0AA37HDS9</accession>
<dbReference type="Proteomes" id="UP001055286">
    <property type="component" value="Unassembled WGS sequence"/>
</dbReference>
<sequence length="107" mass="11753">MLPLIRRLLVLCRPGAPGSGPPGEGALSRHLRQRRDRTRLTWLDDRLLRDMGLRREVSPAGLDFVPLSSADPNGGPRPARLPQDCRSRDETGPAASSPHSRAALDWS</sequence>
<gene>
    <name evidence="2" type="ORF">MPEAHAMD_3558</name>
</gene>
<reference evidence="2" key="2">
    <citation type="submission" date="2021-08" db="EMBL/GenBank/DDBJ databases">
        <authorList>
            <person name="Tani A."/>
            <person name="Ola A."/>
            <person name="Ogura Y."/>
            <person name="Katsura K."/>
            <person name="Hayashi T."/>
        </authorList>
    </citation>
    <scope>NUCLEOTIDE SEQUENCE</scope>
    <source>
        <strain evidence="2">JCM 32048</strain>
    </source>
</reference>
<evidence type="ECO:0000256" key="1">
    <source>
        <dbReference type="SAM" id="MobiDB-lite"/>
    </source>
</evidence>
<evidence type="ECO:0000313" key="2">
    <source>
        <dbReference type="EMBL" id="GJD63390.1"/>
    </source>
</evidence>
<reference evidence="2" key="1">
    <citation type="journal article" date="2016" name="Front. Microbiol.">
        <title>Genome Sequence of the Piezophilic, Mesophilic Sulfate-Reducing Bacterium Desulfovibrio indicus J2T.</title>
        <authorList>
            <person name="Cao J."/>
            <person name="Maignien L."/>
            <person name="Shao Z."/>
            <person name="Alain K."/>
            <person name="Jebbar M."/>
        </authorList>
    </citation>
    <scope>NUCLEOTIDE SEQUENCE</scope>
    <source>
        <strain evidence="2">JCM 32048</strain>
    </source>
</reference>
<dbReference type="EMBL" id="BPQJ01000016">
    <property type="protein sequence ID" value="GJD63390.1"/>
    <property type="molecule type" value="Genomic_DNA"/>
</dbReference>
<name>A0AA37HDS9_9HYPH</name>
<feature type="region of interest" description="Disordered" evidence="1">
    <location>
        <begin position="13"/>
        <end position="34"/>
    </location>
</feature>
<feature type="region of interest" description="Disordered" evidence="1">
    <location>
        <begin position="59"/>
        <end position="107"/>
    </location>
</feature>
<proteinExistence type="predicted"/>
<organism evidence="2 3">
    <name type="scientific">Methylobacterium frigidaeris</name>
    <dbReference type="NCBI Taxonomy" id="2038277"/>
    <lineage>
        <taxon>Bacteria</taxon>
        <taxon>Pseudomonadati</taxon>
        <taxon>Pseudomonadota</taxon>
        <taxon>Alphaproteobacteria</taxon>
        <taxon>Hyphomicrobiales</taxon>
        <taxon>Methylobacteriaceae</taxon>
        <taxon>Methylobacterium</taxon>
    </lineage>
</organism>
<comment type="caution">
    <text evidence="2">The sequence shown here is derived from an EMBL/GenBank/DDBJ whole genome shotgun (WGS) entry which is preliminary data.</text>
</comment>
<dbReference type="AlphaFoldDB" id="A0AA37HDS9"/>
<evidence type="ECO:0000313" key="3">
    <source>
        <dbReference type="Proteomes" id="UP001055286"/>
    </source>
</evidence>
<protein>
    <recommendedName>
        <fullName evidence="4">DUF1127 domain-containing protein</fullName>
    </recommendedName>
</protein>
<evidence type="ECO:0008006" key="4">
    <source>
        <dbReference type="Google" id="ProtNLM"/>
    </source>
</evidence>